<dbReference type="SUPFAM" id="SSF53474">
    <property type="entry name" value="alpha/beta-Hydrolases"/>
    <property type="match status" value="1"/>
</dbReference>
<dbReference type="EMBL" id="CP121646">
    <property type="protein sequence ID" value="WFU60985.1"/>
    <property type="molecule type" value="Genomic_DNA"/>
</dbReference>
<dbReference type="RefSeq" id="WP_194295337.1">
    <property type="nucleotide sequence ID" value="NZ_CP121646.1"/>
</dbReference>
<keyword evidence="2" id="KW-1185">Reference proteome</keyword>
<dbReference type="GO" id="GO:0016787">
    <property type="term" value="F:hydrolase activity"/>
    <property type="evidence" value="ECO:0007669"/>
    <property type="project" value="UniProtKB-KW"/>
</dbReference>
<dbReference type="Gene3D" id="3.40.50.1820">
    <property type="entry name" value="alpha/beta hydrolase"/>
    <property type="match status" value="1"/>
</dbReference>
<gene>
    <name evidence="1" type="ORF">QA636_26000</name>
</gene>
<evidence type="ECO:0000313" key="1">
    <source>
        <dbReference type="EMBL" id="WFU60985.1"/>
    </source>
</evidence>
<dbReference type="InterPro" id="IPR029058">
    <property type="entry name" value="AB_hydrolase_fold"/>
</dbReference>
<keyword evidence="1" id="KW-0378">Hydrolase</keyword>
<name>A0ABY8J610_9BRAD</name>
<reference evidence="1 2" key="1">
    <citation type="submission" date="2023-04" db="EMBL/GenBank/DDBJ databases">
        <title>Australian commercial rhizobial inoculants.</title>
        <authorList>
            <person name="Kohlmeier M.G."/>
            <person name="O'Hara G.W."/>
            <person name="Colombi E."/>
            <person name="Ramsay J.P."/>
            <person name="Terpolilli J."/>
        </authorList>
    </citation>
    <scope>NUCLEOTIDE SEQUENCE [LARGE SCALE GENOMIC DNA]</scope>
    <source>
        <strain evidence="1 2">CB627</strain>
    </source>
</reference>
<evidence type="ECO:0000313" key="2">
    <source>
        <dbReference type="Proteomes" id="UP001221546"/>
    </source>
</evidence>
<dbReference type="Proteomes" id="UP001221546">
    <property type="component" value="Chromosome"/>
</dbReference>
<protein>
    <submittedName>
        <fullName evidence="1">Alpha/beta hydrolase</fullName>
    </submittedName>
</protein>
<proteinExistence type="predicted"/>
<organism evidence="1 2">
    <name type="scientific">Bradyrhizobium brasilense</name>
    <dbReference type="NCBI Taxonomy" id="1419277"/>
    <lineage>
        <taxon>Bacteria</taxon>
        <taxon>Pseudomonadati</taxon>
        <taxon>Pseudomonadota</taxon>
        <taxon>Alphaproteobacteria</taxon>
        <taxon>Hyphomicrobiales</taxon>
        <taxon>Nitrobacteraceae</taxon>
        <taxon>Bradyrhizobium</taxon>
    </lineage>
</organism>
<accession>A0ABY8J610</accession>
<sequence>MTTADAFSHYYSHFTRDQDHFESRLARLKTPVKVVRGEKDLYIKKEMGLEFAESIHAELTLLPGIGHFPHLQNPKLTIDEVRASFR</sequence>